<accession>A0ABS3Q2H6</accession>
<keyword evidence="1" id="KW-0812">Transmembrane</keyword>
<organism evidence="2 3">
    <name type="scientific">Thiomicrorhabdus marina</name>
    <dbReference type="NCBI Taxonomy" id="2818442"/>
    <lineage>
        <taxon>Bacteria</taxon>
        <taxon>Pseudomonadati</taxon>
        <taxon>Pseudomonadota</taxon>
        <taxon>Gammaproteobacteria</taxon>
        <taxon>Thiotrichales</taxon>
        <taxon>Piscirickettsiaceae</taxon>
        <taxon>Thiomicrorhabdus</taxon>
    </lineage>
</organism>
<sequence length="171" mass="18434">MPKSHQLPPIKSASLTLMNFVHAYRINILGVIMGIMFGFLMSRAGATTFDFHAKMFLFEDMQLMKVIGTAVVIAMLGVFMLKKFHVSAIATGNEVDFVKKPYQQGLIAGAFLFGVGWAMTAACPGTIPAMVAEGKIGAVFSLIGLLLGTLAYGILQSFIANNGSYKDAFKQ</sequence>
<keyword evidence="3" id="KW-1185">Reference proteome</keyword>
<evidence type="ECO:0000313" key="2">
    <source>
        <dbReference type="EMBL" id="MBO1926507.1"/>
    </source>
</evidence>
<dbReference type="RefSeq" id="WP_208147613.1">
    <property type="nucleotide sequence ID" value="NZ_JAGETV010000003.1"/>
</dbReference>
<feature type="transmembrane region" description="Helical" evidence="1">
    <location>
        <begin position="20"/>
        <end position="42"/>
    </location>
</feature>
<dbReference type="Pfam" id="PF04143">
    <property type="entry name" value="Sulf_transp"/>
    <property type="match status" value="1"/>
</dbReference>
<proteinExistence type="predicted"/>
<dbReference type="EMBL" id="JAGETV010000003">
    <property type="protein sequence ID" value="MBO1926507.1"/>
    <property type="molecule type" value="Genomic_DNA"/>
</dbReference>
<gene>
    <name evidence="2" type="ORF">J3998_02875</name>
</gene>
<dbReference type="InterPro" id="IPR007272">
    <property type="entry name" value="Sulf_transp_TsuA/YedE"/>
</dbReference>
<feature type="transmembrane region" description="Helical" evidence="1">
    <location>
        <begin position="136"/>
        <end position="155"/>
    </location>
</feature>
<comment type="caution">
    <text evidence="2">The sequence shown here is derived from an EMBL/GenBank/DDBJ whole genome shotgun (WGS) entry which is preliminary data.</text>
</comment>
<protein>
    <submittedName>
        <fullName evidence="2">YeeE/YedE family protein</fullName>
    </submittedName>
</protein>
<evidence type="ECO:0000256" key="1">
    <source>
        <dbReference type="SAM" id="Phobius"/>
    </source>
</evidence>
<dbReference type="Proteomes" id="UP000664835">
    <property type="component" value="Unassembled WGS sequence"/>
</dbReference>
<evidence type="ECO:0000313" key="3">
    <source>
        <dbReference type="Proteomes" id="UP000664835"/>
    </source>
</evidence>
<name>A0ABS3Q2H6_9GAMM</name>
<feature type="transmembrane region" description="Helical" evidence="1">
    <location>
        <begin position="101"/>
        <end position="124"/>
    </location>
</feature>
<keyword evidence="1" id="KW-1133">Transmembrane helix</keyword>
<feature type="transmembrane region" description="Helical" evidence="1">
    <location>
        <begin position="63"/>
        <end position="81"/>
    </location>
</feature>
<keyword evidence="1" id="KW-0472">Membrane</keyword>
<reference evidence="2 3" key="1">
    <citation type="submission" date="2021-03" db="EMBL/GenBank/DDBJ databases">
        <title>Thiomicrorhabdus sp.nov.,novel sulfur-oxidizing bacteria isolated from coastal sediment.</title>
        <authorList>
            <person name="Liu X."/>
        </authorList>
    </citation>
    <scope>NUCLEOTIDE SEQUENCE [LARGE SCALE GENOMIC DNA]</scope>
    <source>
        <strain evidence="2 3">6S2-11</strain>
    </source>
</reference>